<dbReference type="OrthoDB" id="1359115at2"/>
<gene>
    <name evidence="1" type="ORF">FNW17_12275</name>
</gene>
<keyword evidence="2" id="KW-1185">Reference proteome</keyword>
<dbReference type="AlphaFoldDB" id="A0A553C8J2"/>
<name>A0A553C8J2_9FLAO</name>
<reference evidence="1 2" key="1">
    <citation type="submission" date="2019-07" db="EMBL/GenBank/DDBJ databases">
        <title>Novel species of Flavobacterium.</title>
        <authorList>
            <person name="Liu Q."/>
            <person name="Xin Y.-H."/>
        </authorList>
    </citation>
    <scope>NUCLEOTIDE SEQUENCE [LARGE SCALE GENOMIC DNA]</scope>
    <source>
        <strain evidence="1 2">LB3P56</strain>
    </source>
</reference>
<accession>A0A553C8J2</accession>
<dbReference type="RefSeq" id="WP_144071778.1">
    <property type="nucleotide sequence ID" value="NZ_VJZR01000011.1"/>
</dbReference>
<proteinExistence type="predicted"/>
<sequence>MATIPEFIKQRESKYFDLVVLKDDIQEFIKSPVDTVSIHYLKYQYAFLLLEIKNIDASIKNIILCQIETAKLDLKNLETQLTMFP</sequence>
<dbReference type="EMBL" id="VJZR01000011">
    <property type="protein sequence ID" value="TRX16732.1"/>
    <property type="molecule type" value="Genomic_DNA"/>
</dbReference>
<dbReference type="Proteomes" id="UP000318585">
    <property type="component" value="Unassembled WGS sequence"/>
</dbReference>
<protein>
    <submittedName>
        <fullName evidence="1">Uncharacterized protein</fullName>
    </submittedName>
</protein>
<comment type="caution">
    <text evidence="1">The sequence shown here is derived from an EMBL/GenBank/DDBJ whole genome shotgun (WGS) entry which is preliminary data.</text>
</comment>
<organism evidence="1 2">
    <name type="scientific">Flavobacterium franklandianum</name>
    <dbReference type="NCBI Taxonomy" id="2594430"/>
    <lineage>
        <taxon>Bacteria</taxon>
        <taxon>Pseudomonadati</taxon>
        <taxon>Bacteroidota</taxon>
        <taxon>Flavobacteriia</taxon>
        <taxon>Flavobacteriales</taxon>
        <taxon>Flavobacteriaceae</taxon>
        <taxon>Flavobacterium</taxon>
    </lineage>
</organism>
<evidence type="ECO:0000313" key="2">
    <source>
        <dbReference type="Proteomes" id="UP000318585"/>
    </source>
</evidence>
<evidence type="ECO:0000313" key="1">
    <source>
        <dbReference type="EMBL" id="TRX16732.1"/>
    </source>
</evidence>